<dbReference type="InterPro" id="IPR000620">
    <property type="entry name" value="EamA_dom"/>
</dbReference>
<dbReference type="PANTHER" id="PTHR12715:SF4">
    <property type="entry name" value="EAMA DOMAIN-CONTAINING PROTEIN"/>
    <property type="match status" value="1"/>
</dbReference>
<feature type="transmembrane region" description="Helical" evidence="1">
    <location>
        <begin position="137"/>
        <end position="155"/>
    </location>
</feature>
<feature type="transmembrane region" description="Helical" evidence="1">
    <location>
        <begin position="201"/>
        <end position="217"/>
    </location>
</feature>
<gene>
    <name evidence="3" type="primary">yijE_3</name>
    <name evidence="3" type="ORF">LV35_03521</name>
</gene>
<feature type="transmembrane region" description="Helical" evidence="1">
    <location>
        <begin position="81"/>
        <end position="101"/>
    </location>
</feature>
<feature type="domain" description="EamA" evidence="2">
    <location>
        <begin position="108"/>
        <end position="240"/>
    </location>
</feature>
<dbReference type="Pfam" id="PF00892">
    <property type="entry name" value="EamA"/>
    <property type="match status" value="2"/>
</dbReference>
<dbReference type="PANTHER" id="PTHR12715">
    <property type="entry name" value="TRANSPORTER, DRUG/METABOLITE EXPORTER FAMILY"/>
    <property type="match status" value="1"/>
</dbReference>
<dbReference type="EMBL" id="LRDT01000045">
    <property type="protein sequence ID" value="KZA12431.1"/>
    <property type="molecule type" value="Genomic_DNA"/>
</dbReference>
<feature type="domain" description="EamA" evidence="2">
    <location>
        <begin position="4"/>
        <end position="95"/>
    </location>
</feature>
<feature type="transmembrane region" description="Helical" evidence="1">
    <location>
        <begin position="47"/>
        <end position="72"/>
    </location>
</feature>
<sequence>MLHFFLLLLVIKKGIQPLKWKDVPALAVLGFFSVTLHHLLINTGQQYVTAVASSILSQSIPLFTFIISVLLFKEQISFKKWLCILLGLCGAVLVVSGDHGFGMPSPYSLLIVLAAIAWGLYFNLYKKFALNYDALSMMCYIIWFGTLPLLFYSAHLPSEILHATWQANMSVVLLGIFPSAMAYVLWGYVLKNMPLTIASNFLYCSPIVAMSLAVIFLNEKPSMMVLLGGVIIVGSLVWMNWGNRRTIE</sequence>
<dbReference type="GO" id="GO:0016020">
    <property type="term" value="C:membrane"/>
    <property type="evidence" value="ECO:0007669"/>
    <property type="project" value="InterPro"/>
</dbReference>
<evidence type="ECO:0000259" key="2">
    <source>
        <dbReference type="Pfam" id="PF00892"/>
    </source>
</evidence>
<keyword evidence="1" id="KW-0812">Transmembrane</keyword>
<protein>
    <submittedName>
        <fullName evidence="3">Inner membrane transporter yiJE</fullName>
    </submittedName>
</protein>
<keyword evidence="1" id="KW-1133">Transmembrane helix</keyword>
<comment type="caution">
    <text evidence="3">The sequence shown here is derived from an EMBL/GenBank/DDBJ whole genome shotgun (WGS) entry which is preliminary data.</text>
</comment>
<dbReference type="SUPFAM" id="SSF103481">
    <property type="entry name" value="Multidrug resistance efflux transporter EmrE"/>
    <property type="match status" value="2"/>
</dbReference>
<accession>A0AAJ0QTS2</accession>
<evidence type="ECO:0000313" key="4">
    <source>
        <dbReference type="Proteomes" id="UP000076296"/>
    </source>
</evidence>
<feature type="transmembrane region" description="Helical" evidence="1">
    <location>
        <begin position="167"/>
        <end position="189"/>
    </location>
</feature>
<reference evidence="3 4" key="1">
    <citation type="submission" date="2016-01" db="EMBL/GenBank/DDBJ databases">
        <title>Draft sequences of Acinetobacter baumannii isolates from wounded military personnel.</title>
        <authorList>
            <person name="Arivett B.A."/>
            <person name="Fiester S.E."/>
            <person name="Ream D.C."/>
            <person name="Actis L.A."/>
        </authorList>
    </citation>
    <scope>NUCLEOTIDE SEQUENCE [LARGE SCALE GENOMIC DNA]</scope>
    <source>
        <strain evidence="3 4">AB2828</strain>
    </source>
</reference>
<dbReference type="InterPro" id="IPR037185">
    <property type="entry name" value="EmrE-like"/>
</dbReference>
<proteinExistence type="predicted"/>
<feature type="transmembrane region" description="Helical" evidence="1">
    <location>
        <begin position="223"/>
        <end position="241"/>
    </location>
</feature>
<organism evidence="3 4">
    <name type="scientific">Acinetobacter baumannii</name>
    <dbReference type="NCBI Taxonomy" id="470"/>
    <lineage>
        <taxon>Bacteria</taxon>
        <taxon>Pseudomonadati</taxon>
        <taxon>Pseudomonadota</taxon>
        <taxon>Gammaproteobacteria</taxon>
        <taxon>Moraxellales</taxon>
        <taxon>Moraxellaceae</taxon>
        <taxon>Acinetobacter</taxon>
        <taxon>Acinetobacter calcoaceticus/baumannii complex</taxon>
    </lineage>
</organism>
<dbReference type="Proteomes" id="UP000076296">
    <property type="component" value="Unassembled WGS sequence"/>
</dbReference>
<dbReference type="InterPro" id="IPR052756">
    <property type="entry name" value="Alkyne_AA_exporter"/>
</dbReference>
<keyword evidence="1" id="KW-0472">Membrane</keyword>
<evidence type="ECO:0000256" key="1">
    <source>
        <dbReference type="SAM" id="Phobius"/>
    </source>
</evidence>
<dbReference type="Gene3D" id="1.10.3730.20">
    <property type="match status" value="1"/>
</dbReference>
<dbReference type="AlphaFoldDB" id="A0AAJ0QTS2"/>
<feature type="transmembrane region" description="Helical" evidence="1">
    <location>
        <begin position="107"/>
        <end position="125"/>
    </location>
</feature>
<evidence type="ECO:0000313" key="3">
    <source>
        <dbReference type="EMBL" id="KZA12431.1"/>
    </source>
</evidence>
<name>A0AAJ0QTS2_ACIBA</name>